<dbReference type="InterPro" id="IPR051919">
    <property type="entry name" value="W-dependent_AOR"/>
</dbReference>
<keyword evidence="3" id="KW-1185">Reference proteome</keyword>
<feature type="domain" description="Aldehyde ferredoxin oxidoreductase N-terminal" evidence="1">
    <location>
        <begin position="1"/>
        <end position="173"/>
    </location>
</feature>
<name>A0A0B3VUB4_9FIRM</name>
<dbReference type="Gene3D" id="3.60.9.10">
    <property type="entry name" value="Aldehyde ferredoxin oxidoreductase, N-terminal domain"/>
    <property type="match status" value="1"/>
</dbReference>
<dbReference type="PANTHER" id="PTHR30038">
    <property type="entry name" value="ALDEHYDE FERREDOXIN OXIDOREDUCTASE"/>
    <property type="match status" value="1"/>
</dbReference>
<evidence type="ECO:0000259" key="1">
    <source>
        <dbReference type="SMART" id="SM00790"/>
    </source>
</evidence>
<dbReference type="InterPro" id="IPR036021">
    <property type="entry name" value="Tungsten_al_ferr_oxy-like_C"/>
</dbReference>
<dbReference type="GO" id="GO:0051536">
    <property type="term" value="F:iron-sulfur cluster binding"/>
    <property type="evidence" value="ECO:0007669"/>
    <property type="project" value="InterPro"/>
</dbReference>
<comment type="caution">
    <text evidence="2">The sequence shown here is derived from an EMBL/GenBank/DDBJ whole genome shotgun (WGS) entry which is preliminary data.</text>
</comment>
<dbReference type="OrthoDB" id="9763894at2"/>
<dbReference type="Proteomes" id="UP000031189">
    <property type="component" value="Unassembled WGS sequence"/>
</dbReference>
<dbReference type="InterPro" id="IPR036503">
    <property type="entry name" value="Ald_Fedxn_OxRdtase_N_sf"/>
</dbReference>
<dbReference type="SUPFAM" id="SSF56228">
    <property type="entry name" value="Aldehyde ferredoxin oxidoreductase, N-terminal domain"/>
    <property type="match status" value="1"/>
</dbReference>
<dbReference type="GO" id="GO:0009055">
    <property type="term" value="F:electron transfer activity"/>
    <property type="evidence" value="ECO:0007669"/>
    <property type="project" value="InterPro"/>
</dbReference>
<organism evidence="2 3">
    <name type="scientific">Terrisporobacter othiniensis</name>
    <dbReference type="NCBI Taxonomy" id="1577792"/>
    <lineage>
        <taxon>Bacteria</taxon>
        <taxon>Bacillati</taxon>
        <taxon>Bacillota</taxon>
        <taxon>Clostridia</taxon>
        <taxon>Peptostreptococcales</taxon>
        <taxon>Peptostreptococcaceae</taxon>
        <taxon>Terrisporobacter</taxon>
    </lineage>
</organism>
<reference evidence="2 3" key="1">
    <citation type="submission" date="2014-12" db="EMBL/GenBank/DDBJ databases">
        <title>Draft genome sequence of Terrisporobacter sp. 08-306576, isolated from the blood culture of a bacteremia patient.</title>
        <authorList>
            <person name="Lund L.C."/>
            <person name="Sydenham T.V."/>
            <person name="Hogh S.V."/>
            <person name="Skov M.N."/>
            <person name="Kemp M."/>
            <person name="Justesen U.S."/>
        </authorList>
    </citation>
    <scope>NUCLEOTIDE SEQUENCE [LARGE SCALE GENOMIC DNA]</scope>
    <source>
        <strain evidence="2 3">08-306576</strain>
    </source>
</reference>
<dbReference type="STRING" id="1577792.QX51_13350"/>
<dbReference type="GO" id="GO:0016625">
    <property type="term" value="F:oxidoreductase activity, acting on the aldehyde or oxo group of donors, iron-sulfur protein as acceptor"/>
    <property type="evidence" value="ECO:0007669"/>
    <property type="project" value="InterPro"/>
</dbReference>
<dbReference type="Pfam" id="PF02730">
    <property type="entry name" value="AFOR_N"/>
    <property type="match status" value="1"/>
</dbReference>
<dbReference type="RefSeq" id="WP_039680396.1">
    <property type="nucleotide sequence ID" value="NZ_JWHR01000112.1"/>
</dbReference>
<accession>A0A0B3VUB4</accession>
<evidence type="ECO:0000313" key="3">
    <source>
        <dbReference type="Proteomes" id="UP000031189"/>
    </source>
</evidence>
<dbReference type="InterPro" id="IPR013983">
    <property type="entry name" value="Ald_Fedxn_OxRdtase_N"/>
</dbReference>
<dbReference type="AlphaFoldDB" id="A0A0B3VUB4"/>
<dbReference type="SMART" id="SM00790">
    <property type="entry name" value="AFOR_N"/>
    <property type="match status" value="1"/>
</dbReference>
<gene>
    <name evidence="2" type="ORF">QX51_13350</name>
</gene>
<dbReference type="PANTHER" id="PTHR30038:SF0">
    <property type="entry name" value="TUNGSTEN-CONTAINING ALDEHYDE FERREDOXIN OXIDOREDUCTASE"/>
    <property type="match status" value="1"/>
</dbReference>
<evidence type="ECO:0000313" key="2">
    <source>
        <dbReference type="EMBL" id="KHS56428.1"/>
    </source>
</evidence>
<sequence length="321" mass="36890">MKRQLTVNLESKEINTSYIENDDITSENDDLIFSTSLLSGYQIIGVNRIEVCTKNIKSKAGGYFSHYLKCNNYDLIRIKGKSDMPVFIYINKNSVKIYDAEEIFFMSYKDSKDIIKKILGEENIEVSSISTAGAHKLDFSKIMFGEKKSCGKDGLGKIMGEKNLKAIVVKKQESLNSHDEIILNNINEKINDRLNKDDLNSYFLDENNCYGCNINCKSTSIQKLTKRGIDNKRAEVIDNVCNEYGMDSITFTKFFDGEEDIYKLADNIIKNPNEYKIDHNSKKVTKKEENIFDKLGFCRFLINKDILTKKELEELIKLVEN</sequence>
<dbReference type="SUPFAM" id="SSF48310">
    <property type="entry name" value="Aldehyde ferredoxin oxidoreductase, C-terminal domains"/>
    <property type="match status" value="1"/>
</dbReference>
<protein>
    <recommendedName>
        <fullName evidence="1">Aldehyde ferredoxin oxidoreductase N-terminal domain-containing protein</fullName>
    </recommendedName>
</protein>
<dbReference type="EMBL" id="JWHR01000112">
    <property type="protein sequence ID" value="KHS56428.1"/>
    <property type="molecule type" value="Genomic_DNA"/>
</dbReference>
<proteinExistence type="predicted"/>